<evidence type="ECO:0000256" key="3">
    <source>
        <dbReference type="ARBA" id="ARBA00015002"/>
    </source>
</evidence>
<feature type="non-terminal residue" evidence="8">
    <location>
        <position position="1"/>
    </location>
</feature>
<evidence type="ECO:0000256" key="5">
    <source>
        <dbReference type="ARBA" id="ARBA00026055"/>
    </source>
</evidence>
<dbReference type="Proteomes" id="UP001434883">
    <property type="component" value="Unassembled WGS sequence"/>
</dbReference>
<evidence type="ECO:0000256" key="6">
    <source>
        <dbReference type="RuleBase" id="RU364030"/>
    </source>
</evidence>
<feature type="transmembrane region" description="Helical" evidence="7">
    <location>
        <begin position="58"/>
        <end position="78"/>
    </location>
</feature>
<keyword evidence="6" id="KW-0493">Microtubule</keyword>
<comment type="function">
    <text evidence="1">Tubulin-folding protein; involved in the early step of the tubulin folding pathway.</text>
</comment>
<reference evidence="8 9" key="1">
    <citation type="submission" date="2021-06" db="EMBL/GenBank/DDBJ databases">
        <authorList>
            <person name="Palmer J.M."/>
        </authorList>
    </citation>
    <scope>NUCLEOTIDE SEQUENCE [LARGE SCALE GENOMIC DNA]</scope>
    <source>
        <strain evidence="8 9">XC_2019</strain>
        <tissue evidence="8">Muscle</tissue>
    </source>
</reference>
<proteinExistence type="inferred from homology"/>
<dbReference type="Gene3D" id="1.20.58.90">
    <property type="match status" value="1"/>
</dbReference>
<evidence type="ECO:0000256" key="7">
    <source>
        <dbReference type="SAM" id="Phobius"/>
    </source>
</evidence>
<comment type="subunit">
    <text evidence="5 6">Supercomplex made of cofactors A to E. Cofactors A and D function by capturing and stabilizing tubulin in a quasi-native conformation. Cofactor E binds to the cofactor D-tubulin complex; interaction with cofactor C then causes the release of tubulin polypeptides that are committed to the native state.</text>
</comment>
<protein>
    <recommendedName>
        <fullName evidence="3 6">Tubulin-specific chaperone A</fullName>
    </recommendedName>
</protein>
<evidence type="ECO:0000313" key="8">
    <source>
        <dbReference type="EMBL" id="MEQ2216955.1"/>
    </source>
</evidence>
<dbReference type="Pfam" id="PF02970">
    <property type="entry name" value="TBCA"/>
    <property type="match status" value="1"/>
</dbReference>
<keyword evidence="4 6" id="KW-0143">Chaperone</keyword>
<dbReference type="InterPro" id="IPR036126">
    <property type="entry name" value="TBCA_sf"/>
</dbReference>
<accession>A0ABV0S8R7</accession>
<organism evidence="8 9">
    <name type="scientific">Xenoophorus captivus</name>
    <dbReference type="NCBI Taxonomy" id="1517983"/>
    <lineage>
        <taxon>Eukaryota</taxon>
        <taxon>Metazoa</taxon>
        <taxon>Chordata</taxon>
        <taxon>Craniata</taxon>
        <taxon>Vertebrata</taxon>
        <taxon>Euteleostomi</taxon>
        <taxon>Actinopterygii</taxon>
        <taxon>Neopterygii</taxon>
        <taxon>Teleostei</taxon>
        <taxon>Neoteleostei</taxon>
        <taxon>Acanthomorphata</taxon>
        <taxon>Ovalentaria</taxon>
        <taxon>Atherinomorphae</taxon>
        <taxon>Cyprinodontiformes</taxon>
        <taxon>Goodeidae</taxon>
        <taxon>Xenoophorus</taxon>
    </lineage>
</organism>
<comment type="caution">
    <text evidence="8">The sequence shown here is derived from an EMBL/GenBank/DDBJ whole genome shotgun (WGS) entry which is preliminary data.</text>
</comment>
<keyword evidence="6" id="KW-0206">Cytoskeleton</keyword>
<keyword evidence="7" id="KW-0812">Transmembrane</keyword>
<dbReference type="InterPro" id="IPR004226">
    <property type="entry name" value="TBCA"/>
</dbReference>
<keyword evidence="7" id="KW-0472">Membrane</keyword>
<evidence type="ECO:0000313" key="9">
    <source>
        <dbReference type="Proteomes" id="UP001434883"/>
    </source>
</evidence>
<gene>
    <name evidence="8" type="ORF">XENOCAPTIV_026779</name>
</gene>
<keyword evidence="7" id="KW-1133">Transmembrane helix</keyword>
<name>A0ABV0S8R7_9TELE</name>
<sequence length="81" mass="9262">NKSVIAFNRVFFSSPFRLAKEEISYINEARQQEEKVERLKAEGEDEFVIKKQGPKTHILPSIHAVFASFGLIGVQISYHVL</sequence>
<evidence type="ECO:0000256" key="1">
    <source>
        <dbReference type="ARBA" id="ARBA00003046"/>
    </source>
</evidence>
<comment type="subcellular location">
    <subcellularLocation>
        <location evidence="6">Cytoplasm</location>
        <location evidence="6">Cytoskeleton</location>
    </subcellularLocation>
</comment>
<comment type="similarity">
    <text evidence="2 6">Belongs to the TBCA family.</text>
</comment>
<keyword evidence="6" id="KW-0963">Cytoplasm</keyword>
<keyword evidence="9" id="KW-1185">Reference proteome</keyword>
<evidence type="ECO:0000256" key="4">
    <source>
        <dbReference type="ARBA" id="ARBA00023186"/>
    </source>
</evidence>
<evidence type="ECO:0000256" key="2">
    <source>
        <dbReference type="ARBA" id="ARBA00006806"/>
    </source>
</evidence>
<dbReference type="SUPFAM" id="SSF46988">
    <property type="entry name" value="Tubulin chaperone cofactor A"/>
    <property type="match status" value="1"/>
</dbReference>
<dbReference type="EMBL" id="JAHRIN010073985">
    <property type="protein sequence ID" value="MEQ2216955.1"/>
    <property type="molecule type" value="Genomic_DNA"/>
</dbReference>